<dbReference type="EMBL" id="SNZP01000012">
    <property type="protein sequence ID" value="TDR73941.1"/>
    <property type="molecule type" value="Genomic_DNA"/>
</dbReference>
<gene>
    <name evidence="1" type="ORF">DFP86_112145</name>
</gene>
<reference evidence="1 2" key="1">
    <citation type="submission" date="2019-03" db="EMBL/GenBank/DDBJ databases">
        <title>Genomic Encyclopedia of Type Strains, Phase III (KMG-III): the genomes of soil and plant-associated and newly described type strains.</title>
        <authorList>
            <person name="Whitman W."/>
        </authorList>
    </citation>
    <scope>NUCLEOTIDE SEQUENCE [LARGE SCALE GENOMIC DNA]</scope>
    <source>
        <strain evidence="1 2">CECT 8976</strain>
    </source>
</reference>
<proteinExistence type="predicted"/>
<keyword evidence="2" id="KW-1185">Reference proteome</keyword>
<organism evidence="1 2">
    <name type="scientific">Paludibacterium purpuratum</name>
    <dbReference type="NCBI Taxonomy" id="1144873"/>
    <lineage>
        <taxon>Bacteria</taxon>
        <taxon>Pseudomonadati</taxon>
        <taxon>Pseudomonadota</taxon>
        <taxon>Betaproteobacteria</taxon>
        <taxon>Neisseriales</taxon>
        <taxon>Chromobacteriaceae</taxon>
        <taxon>Paludibacterium</taxon>
    </lineage>
</organism>
<sequence length="79" mass="8760">LNDGTFEIFIMFCHEKHPKGWNGVQLLGCSSAKRAVFAESGDWAYLGPPTTETTSHLPFLTWYTVTLAFFTSPLSSNST</sequence>
<dbReference type="Proteomes" id="UP000295611">
    <property type="component" value="Unassembled WGS sequence"/>
</dbReference>
<protein>
    <submittedName>
        <fullName evidence="1">Uncharacterized protein</fullName>
    </submittedName>
</protein>
<feature type="non-terminal residue" evidence="1">
    <location>
        <position position="1"/>
    </location>
</feature>
<name>A0A4R7AZR9_9NEIS</name>
<comment type="caution">
    <text evidence="1">The sequence shown here is derived from an EMBL/GenBank/DDBJ whole genome shotgun (WGS) entry which is preliminary data.</text>
</comment>
<dbReference type="AlphaFoldDB" id="A0A4R7AZR9"/>
<accession>A0A4R7AZR9</accession>
<evidence type="ECO:0000313" key="1">
    <source>
        <dbReference type="EMBL" id="TDR73941.1"/>
    </source>
</evidence>
<evidence type="ECO:0000313" key="2">
    <source>
        <dbReference type="Proteomes" id="UP000295611"/>
    </source>
</evidence>